<evidence type="ECO:0000259" key="1">
    <source>
        <dbReference type="PROSITE" id="PS51462"/>
    </source>
</evidence>
<proteinExistence type="predicted"/>
<dbReference type="InterPro" id="IPR015797">
    <property type="entry name" value="NUDIX_hydrolase-like_dom_sf"/>
</dbReference>
<dbReference type="Gene3D" id="3.90.79.10">
    <property type="entry name" value="Nucleoside Triphosphate Pyrophosphohydrolase"/>
    <property type="match status" value="1"/>
</dbReference>
<reference evidence="2" key="1">
    <citation type="submission" date="2013-08" db="EMBL/GenBank/DDBJ databases">
        <authorList>
            <person name="Mendez C."/>
            <person name="Richter M."/>
            <person name="Ferrer M."/>
            <person name="Sanchez J."/>
        </authorList>
    </citation>
    <scope>NUCLEOTIDE SEQUENCE</scope>
</reference>
<organism evidence="2">
    <name type="scientific">mine drainage metagenome</name>
    <dbReference type="NCBI Taxonomy" id="410659"/>
    <lineage>
        <taxon>unclassified sequences</taxon>
        <taxon>metagenomes</taxon>
        <taxon>ecological metagenomes</taxon>
    </lineage>
</organism>
<keyword evidence="2" id="KW-0378">Hydrolase</keyword>
<comment type="caution">
    <text evidence="2">The sequence shown here is derived from an EMBL/GenBank/DDBJ whole genome shotgun (WGS) entry which is preliminary data.</text>
</comment>
<protein>
    <submittedName>
        <fullName evidence="2">Nudix hydrolase family protein</fullName>
    </submittedName>
</protein>
<dbReference type="PROSITE" id="PS51462">
    <property type="entry name" value="NUDIX"/>
    <property type="match status" value="1"/>
</dbReference>
<feature type="domain" description="Nudix hydrolase" evidence="1">
    <location>
        <begin position="4"/>
        <end position="140"/>
    </location>
</feature>
<dbReference type="EMBL" id="AUZX01011047">
    <property type="protein sequence ID" value="EQD44568.1"/>
    <property type="molecule type" value="Genomic_DNA"/>
</dbReference>
<gene>
    <name evidence="2" type="ORF">B1A_15059</name>
</gene>
<accession>T0ZIT1</accession>
<evidence type="ECO:0000313" key="2">
    <source>
        <dbReference type="EMBL" id="EQD44568.1"/>
    </source>
</evidence>
<sequence>MPPIGNQAVVALVFIEEKFILLKRRTRDDDPWSGDYCLPGGFVKIRETLLEATKREFTEETGIDGEYLEFQFSLHPLNPFSRGELFVYPSVFKLNGNHMLILGDEMVWGDFVSMSDFKISTDAIKGNQLIKGEITIWGLTQRIIRECFKALDLDYPRS</sequence>
<dbReference type="GO" id="GO:0016787">
    <property type="term" value="F:hydrolase activity"/>
    <property type="evidence" value="ECO:0007669"/>
    <property type="project" value="UniProtKB-KW"/>
</dbReference>
<dbReference type="SUPFAM" id="SSF55811">
    <property type="entry name" value="Nudix"/>
    <property type="match status" value="1"/>
</dbReference>
<reference evidence="2" key="2">
    <citation type="journal article" date="2014" name="ISME J.">
        <title>Microbial stratification in low pH oxic and suboxic macroscopic growths along an acid mine drainage.</title>
        <authorList>
            <person name="Mendez-Garcia C."/>
            <person name="Mesa V."/>
            <person name="Sprenger R.R."/>
            <person name="Richter M."/>
            <person name="Diez M.S."/>
            <person name="Solano J."/>
            <person name="Bargiela R."/>
            <person name="Golyshina O.V."/>
            <person name="Manteca A."/>
            <person name="Ramos J.L."/>
            <person name="Gallego J.R."/>
            <person name="Llorente I."/>
            <person name="Martins Dos Santos V.A."/>
            <person name="Jensen O.N."/>
            <person name="Pelaez A.I."/>
            <person name="Sanchez J."/>
            <person name="Ferrer M."/>
        </authorList>
    </citation>
    <scope>NUCLEOTIDE SEQUENCE</scope>
</reference>
<name>T0ZIT1_9ZZZZ</name>
<dbReference type="InterPro" id="IPR000086">
    <property type="entry name" value="NUDIX_hydrolase_dom"/>
</dbReference>
<dbReference type="Pfam" id="PF00293">
    <property type="entry name" value="NUDIX"/>
    <property type="match status" value="1"/>
</dbReference>
<dbReference type="AlphaFoldDB" id="T0ZIT1"/>